<dbReference type="AlphaFoldDB" id="A0A195CD86"/>
<proteinExistence type="predicted"/>
<evidence type="ECO:0000313" key="1">
    <source>
        <dbReference type="EMBL" id="KYM98767.1"/>
    </source>
</evidence>
<evidence type="ECO:0000313" key="2">
    <source>
        <dbReference type="Proteomes" id="UP000078542"/>
    </source>
</evidence>
<dbReference type="Proteomes" id="UP000078542">
    <property type="component" value="Unassembled WGS sequence"/>
</dbReference>
<accession>A0A195CD86</accession>
<sequence>MIGGIAVASRRLASLLSVWSVRCSYNGPVSPLSRLNQESELSIPMEDSAGANGTFYIANIARLWDSLLRSRKEKENVFCRGLPASANADELLWTEHHVDEGRKQVTMPGNGRSTGWNFTPKFNFFASSCPRKRDRTSGKDWISTASTSETNYEASIKYLAFTFVRGSLHSRINVEKEKDKEKNVEMARDTRDFSRGADVAELRFIGFLNHGDVAVEGSLIDFSALTLAPF</sequence>
<gene>
    <name evidence="1" type="ORF">ALC62_10735</name>
</gene>
<name>A0A195CD86_9HYME</name>
<keyword evidence="2" id="KW-1185">Reference proteome</keyword>
<protein>
    <submittedName>
        <fullName evidence="1">Uncharacterized protein</fullName>
    </submittedName>
</protein>
<organism evidence="1 2">
    <name type="scientific">Cyphomyrmex costatus</name>
    <dbReference type="NCBI Taxonomy" id="456900"/>
    <lineage>
        <taxon>Eukaryota</taxon>
        <taxon>Metazoa</taxon>
        <taxon>Ecdysozoa</taxon>
        <taxon>Arthropoda</taxon>
        <taxon>Hexapoda</taxon>
        <taxon>Insecta</taxon>
        <taxon>Pterygota</taxon>
        <taxon>Neoptera</taxon>
        <taxon>Endopterygota</taxon>
        <taxon>Hymenoptera</taxon>
        <taxon>Apocrita</taxon>
        <taxon>Aculeata</taxon>
        <taxon>Formicoidea</taxon>
        <taxon>Formicidae</taxon>
        <taxon>Myrmicinae</taxon>
        <taxon>Cyphomyrmex</taxon>
    </lineage>
</organism>
<reference evidence="1 2" key="1">
    <citation type="submission" date="2016-03" db="EMBL/GenBank/DDBJ databases">
        <title>Cyphomyrmex costatus WGS genome.</title>
        <authorList>
            <person name="Nygaard S."/>
            <person name="Hu H."/>
            <person name="Boomsma J."/>
            <person name="Zhang G."/>
        </authorList>
    </citation>
    <scope>NUCLEOTIDE SEQUENCE [LARGE SCALE GENOMIC DNA]</scope>
    <source>
        <strain evidence="1">MS0001</strain>
        <tissue evidence="1">Whole body</tissue>
    </source>
</reference>
<dbReference type="EMBL" id="KQ977935">
    <property type="protein sequence ID" value="KYM98767.1"/>
    <property type="molecule type" value="Genomic_DNA"/>
</dbReference>